<name>A0A6J5KJM4_9CAUD</name>
<evidence type="ECO:0000313" key="1">
    <source>
        <dbReference type="EMBL" id="CAB4121326.1"/>
    </source>
</evidence>
<proteinExistence type="predicted"/>
<accession>A0A6J5KJM4</accession>
<reference evidence="1" key="1">
    <citation type="submission" date="2020-04" db="EMBL/GenBank/DDBJ databases">
        <authorList>
            <person name="Chiriac C."/>
            <person name="Salcher M."/>
            <person name="Ghai R."/>
            <person name="Kavagutti S V."/>
        </authorList>
    </citation>
    <scope>NUCLEOTIDE SEQUENCE</scope>
</reference>
<dbReference type="EMBL" id="LR796145">
    <property type="protein sequence ID" value="CAB4121326.1"/>
    <property type="molecule type" value="Genomic_DNA"/>
</dbReference>
<sequence>MSALENDLKVFKYVIDNPGCTAYEIMRGLAMKESTARGILRRTRKYYEIERESIGSATNHGGYSFYYYAKDPNVPPKKAPKPLRIIHHPITKALFAHHFAQLEMA</sequence>
<gene>
    <name evidence="1" type="ORF">UFOVP13_25</name>
</gene>
<organism evidence="1">
    <name type="scientific">uncultured Caudovirales phage</name>
    <dbReference type="NCBI Taxonomy" id="2100421"/>
    <lineage>
        <taxon>Viruses</taxon>
        <taxon>Duplodnaviria</taxon>
        <taxon>Heunggongvirae</taxon>
        <taxon>Uroviricota</taxon>
        <taxon>Caudoviricetes</taxon>
        <taxon>Peduoviridae</taxon>
        <taxon>Maltschvirus</taxon>
        <taxon>Maltschvirus maltsch</taxon>
    </lineage>
</organism>
<protein>
    <submittedName>
        <fullName evidence="1">Uncharacterized protein</fullName>
    </submittedName>
</protein>